<accession>A0A1C0U9M4</accession>
<dbReference type="AlphaFoldDB" id="A0A1C0U9M4"/>
<keyword evidence="2" id="KW-1185">Reference proteome</keyword>
<evidence type="ECO:0000313" key="1">
    <source>
        <dbReference type="EMBL" id="OCQ54583.1"/>
    </source>
</evidence>
<comment type="caution">
    <text evidence="1">The sequence shown here is derived from an EMBL/GenBank/DDBJ whole genome shotgun (WGS) entry which is preliminary data.</text>
</comment>
<proteinExistence type="predicted"/>
<dbReference type="Proteomes" id="UP000093476">
    <property type="component" value="Unassembled WGS sequence"/>
</dbReference>
<dbReference type="EMBL" id="LOMY01000010">
    <property type="protein sequence ID" value="OCQ54583.1"/>
    <property type="molecule type" value="Genomic_DNA"/>
</dbReference>
<organism evidence="1 2">
    <name type="scientific">Photorhabdus australis subsp. thailandensis</name>
    <dbReference type="NCBI Taxonomy" id="2805096"/>
    <lineage>
        <taxon>Bacteria</taxon>
        <taxon>Pseudomonadati</taxon>
        <taxon>Pseudomonadota</taxon>
        <taxon>Gammaproteobacteria</taxon>
        <taxon>Enterobacterales</taxon>
        <taxon>Morganellaceae</taxon>
        <taxon>Photorhabdus</taxon>
    </lineage>
</organism>
<name>A0A1C0U9M4_9GAMM</name>
<dbReference type="PATRIC" id="fig|286156.4.peg.199"/>
<gene>
    <name evidence="1" type="ORF">Ppb6_00152</name>
</gene>
<evidence type="ECO:0000313" key="2">
    <source>
        <dbReference type="Proteomes" id="UP000093476"/>
    </source>
</evidence>
<reference evidence="1 2" key="1">
    <citation type="submission" date="2015-12" db="EMBL/GenBank/DDBJ databases">
        <title>Genome comparisons provide insights into the role of secondary metabolites in the pathogenic phase of the Photorhabdus life cycle.</title>
        <authorList>
            <person name="Tobias N.J."/>
            <person name="Mishra B."/>
            <person name="Gupta D.K."/>
            <person name="Thines M."/>
            <person name="Stinear T.P."/>
            <person name="Bode H.B."/>
        </authorList>
    </citation>
    <scope>NUCLEOTIDE SEQUENCE [LARGE SCALE GENOMIC DNA]</scope>
    <source>
        <strain evidence="1 2">PB68.1</strain>
    </source>
</reference>
<dbReference type="RefSeq" id="WP_065821706.1">
    <property type="nucleotide sequence ID" value="NZ_CAWMQZ010000010.1"/>
</dbReference>
<protein>
    <submittedName>
        <fullName evidence="1">Uncharacterized protein</fullName>
    </submittedName>
</protein>
<sequence length="344" mass="38640">MNEKFIWAPDEDQSYSHKHGSQAINPINSFNKSFHSIFTMDAGENTLTLCFNENDNPDYYKIFWPIQQLTAQENTEKTLGKIINISSGNFKIQGNKEKYVNFYLNSDTLNKYRINLQNSSTFEIMKANTVRVAGIKKPEEPAVTLSGKSRFTIDTEKKEQKSGETEGIISLNCYFSTTESSIAMLKSHHIHIDGGSIILQDNAQVFISAQRLEIKTDLDEKGVPLSNTNFTLKAGATSLNLNSLDGIYFPLDIHREDYPKGVFNFMAEGKENTGKIVIDVAPKDANAYGLNTMLRKNFTAINGTMVETGDQMKYFDFSYGQDTRNGNQVGTITISLRNPLLKLS</sequence>